<organism evidence="3">
    <name type="scientific">Petromyzon marinus</name>
    <name type="common">Sea lamprey</name>
    <dbReference type="NCBI Taxonomy" id="7757"/>
    <lineage>
        <taxon>Eukaryota</taxon>
        <taxon>Metazoa</taxon>
        <taxon>Chordata</taxon>
        <taxon>Craniata</taxon>
        <taxon>Vertebrata</taxon>
        <taxon>Cyclostomata</taxon>
        <taxon>Hyperoartia</taxon>
        <taxon>Petromyzontiformes</taxon>
        <taxon>Petromyzontidae</taxon>
        <taxon>Petromyzon</taxon>
    </lineage>
</organism>
<proteinExistence type="predicted"/>
<dbReference type="Pfam" id="PF01074">
    <property type="entry name" value="Glyco_hydro_38N"/>
    <property type="match status" value="1"/>
</dbReference>
<feature type="domain" description="Alpha-mannosidase Ams1-like N-terminal" evidence="2">
    <location>
        <begin position="38"/>
        <end position="182"/>
    </location>
</feature>
<dbReference type="PANTHER" id="PTHR46017:SF1">
    <property type="entry name" value="ALPHA-MANNOSIDASE 2C1"/>
    <property type="match status" value="1"/>
</dbReference>
<dbReference type="AlphaFoldDB" id="S4RK52"/>
<reference evidence="3" key="2">
    <citation type="submission" date="2025-09" db="UniProtKB">
        <authorList>
            <consortium name="Ensembl"/>
        </authorList>
    </citation>
    <scope>IDENTIFICATION</scope>
</reference>
<feature type="domain" description="Glycoside hydrolase family 38 N-terminal" evidence="1">
    <location>
        <begin position="261"/>
        <end position="400"/>
    </location>
</feature>
<reference evidence="3" key="1">
    <citation type="submission" date="2025-08" db="UniProtKB">
        <authorList>
            <consortium name="Ensembl"/>
        </authorList>
    </citation>
    <scope>IDENTIFICATION</scope>
</reference>
<dbReference type="GO" id="GO:0006013">
    <property type="term" value="P:mannose metabolic process"/>
    <property type="evidence" value="ECO:0007669"/>
    <property type="project" value="InterPro"/>
</dbReference>
<dbReference type="GO" id="GO:0004559">
    <property type="term" value="F:alpha-mannosidase activity"/>
    <property type="evidence" value="ECO:0007669"/>
    <property type="project" value="InterPro"/>
</dbReference>
<dbReference type="InterPro" id="IPR000602">
    <property type="entry name" value="Glyco_hydro_38_N"/>
</dbReference>
<dbReference type="InterPro" id="IPR054723">
    <property type="entry name" value="Ams1-like_N"/>
</dbReference>
<dbReference type="GO" id="GO:0009313">
    <property type="term" value="P:oligosaccharide catabolic process"/>
    <property type="evidence" value="ECO:0007669"/>
    <property type="project" value="TreeGrafter"/>
</dbReference>
<protein>
    <submittedName>
        <fullName evidence="3">Uncharacterized protein</fullName>
    </submittedName>
</protein>
<dbReference type="InterPro" id="IPR027291">
    <property type="entry name" value="Glyco_hydro_38_N_sf"/>
</dbReference>
<accession>S4RK52</accession>
<dbReference type="PANTHER" id="PTHR46017">
    <property type="entry name" value="ALPHA-MANNOSIDASE 2C1"/>
    <property type="match status" value="1"/>
</dbReference>
<evidence type="ECO:0000313" key="3">
    <source>
        <dbReference type="Ensembl" id="ENSPMAP00000005585.1"/>
    </source>
</evidence>
<dbReference type="STRING" id="7757.ENSPMAP00000005585"/>
<sequence>NKRTALERIEKALSPLYFTDVNLRGRLYEDARPVSGLAVHHAGGRISFQDAQSATYERTQVGDSYGPTWSTHWFQVHVEVPEEWTCKSGDDDDDDECDEVHLLWECEGECLLFRDGQPVAGLTTEGEKTSYVVGRARRRTPPSSSSSYVEMACNGLFGAGGGSMIAPPDPERKFALKRAAVALFRRDVYELLTDLEVIYEVACGLAGEADGRGGEQLGYRALYCGNAVASACADAPRPGPAGAAPAGDDSGDTPGCRGTVVHAMGHCHIDTAWLWPYEETVRKCARSWATALQLMDRDPEFTFVCSQAQQLSWLKQRYSCSLYPRVRAAVARGAFVPVGGTWVEFDGNLPSGESLVRQFLLGQRFFLHEFGARCDEFWLPDTFGYSAQLPQIVNHFQLHKF</sequence>
<dbReference type="HOGENOM" id="CLU_688028_0_0_1"/>
<dbReference type="Ensembl" id="ENSPMAT00000005606.1">
    <property type="protein sequence ID" value="ENSPMAP00000005585.1"/>
    <property type="gene ID" value="ENSPMAG00000005089.1"/>
</dbReference>
<dbReference type="InterPro" id="IPR011330">
    <property type="entry name" value="Glyco_hydro/deAcase_b/a-brl"/>
</dbReference>
<name>S4RK52_PETMA</name>
<dbReference type="OMA" id="YGPTWST"/>
<dbReference type="GeneTree" id="ENSGT01030000234638"/>
<evidence type="ECO:0000259" key="1">
    <source>
        <dbReference type="Pfam" id="PF01074"/>
    </source>
</evidence>
<dbReference type="Gene3D" id="3.20.110.10">
    <property type="entry name" value="Glycoside hydrolase 38, N terminal domain"/>
    <property type="match status" value="1"/>
</dbReference>
<evidence type="ECO:0000259" key="2">
    <source>
        <dbReference type="Pfam" id="PF22907"/>
    </source>
</evidence>
<dbReference type="SUPFAM" id="SSF88713">
    <property type="entry name" value="Glycoside hydrolase/deacetylase"/>
    <property type="match status" value="1"/>
</dbReference>
<dbReference type="Pfam" id="PF22907">
    <property type="entry name" value="Ams1-like_1st"/>
    <property type="match status" value="1"/>
</dbReference>